<feature type="domain" description="Protein kinase" evidence="6">
    <location>
        <begin position="1"/>
        <end position="162"/>
    </location>
</feature>
<reference evidence="7 8" key="1">
    <citation type="journal article" date="2017" name="Genome Biol.">
        <title>New reference genome sequences of hot pepper reveal the massive evolution of plant disease-resistance genes by retroduplication.</title>
        <authorList>
            <person name="Kim S."/>
            <person name="Park J."/>
            <person name="Yeom S.I."/>
            <person name="Kim Y.M."/>
            <person name="Seo E."/>
            <person name="Kim K.T."/>
            <person name="Kim M.S."/>
            <person name="Lee J.M."/>
            <person name="Cheong K."/>
            <person name="Shin H.S."/>
            <person name="Kim S.B."/>
            <person name="Han K."/>
            <person name="Lee J."/>
            <person name="Park M."/>
            <person name="Lee H.A."/>
            <person name="Lee H.Y."/>
            <person name="Lee Y."/>
            <person name="Oh S."/>
            <person name="Lee J.H."/>
            <person name="Choi E."/>
            <person name="Choi E."/>
            <person name="Lee S.E."/>
            <person name="Jeon J."/>
            <person name="Kim H."/>
            <person name="Choi G."/>
            <person name="Song H."/>
            <person name="Lee J."/>
            <person name="Lee S.C."/>
            <person name="Kwon J.K."/>
            <person name="Lee H.Y."/>
            <person name="Koo N."/>
            <person name="Hong Y."/>
            <person name="Kim R.W."/>
            <person name="Kang W.H."/>
            <person name="Huh J.H."/>
            <person name="Kang B.C."/>
            <person name="Yang T.J."/>
            <person name="Lee Y.H."/>
            <person name="Bennetzen J.L."/>
            <person name="Choi D."/>
        </authorList>
    </citation>
    <scope>NUCLEOTIDE SEQUENCE [LARGE SCALE GENOMIC DNA]</scope>
    <source>
        <strain evidence="8">cv. PBC81</strain>
    </source>
</reference>
<evidence type="ECO:0000256" key="4">
    <source>
        <dbReference type="ARBA" id="ARBA00022777"/>
    </source>
</evidence>
<dbReference type="EMBL" id="MLFT02000006">
    <property type="protein sequence ID" value="PHT45194.1"/>
    <property type="molecule type" value="Genomic_DNA"/>
</dbReference>
<keyword evidence="8" id="KW-1185">Reference proteome</keyword>
<accession>A0A2G2WIX9</accession>
<keyword evidence="2" id="KW-0808">Transferase</keyword>
<dbReference type="InterPro" id="IPR011009">
    <property type="entry name" value="Kinase-like_dom_sf"/>
</dbReference>
<proteinExistence type="predicted"/>
<keyword evidence="3" id="KW-0547">Nucleotide-binding</keyword>
<dbReference type="InterPro" id="IPR000719">
    <property type="entry name" value="Prot_kinase_dom"/>
</dbReference>
<dbReference type="GO" id="GO:0005524">
    <property type="term" value="F:ATP binding"/>
    <property type="evidence" value="ECO:0007669"/>
    <property type="project" value="UniProtKB-KW"/>
</dbReference>
<gene>
    <name evidence="7" type="ORF">CQW23_14352</name>
</gene>
<dbReference type="PANTHER" id="PTHR24058">
    <property type="entry name" value="DUAL SPECIFICITY PROTEIN KINASE"/>
    <property type="match status" value="1"/>
</dbReference>
<evidence type="ECO:0000256" key="2">
    <source>
        <dbReference type="ARBA" id="ARBA00022679"/>
    </source>
</evidence>
<sequence>MNLREMQKKFGQNIRLNLSGVNCYAKQVFGALKHLKSWNVLNCDVKPDNFLVSGLTVVSFPEVADSPTLHAEILGLTYDPPMDVWSVGCCLFELYATKIFLPEAVRKLAVNIKLKDISSVISGDSSKEFKTLAHFEDLMERIFVLDPVKRITASQALEHLFIIKMWRDN</sequence>
<dbReference type="AlphaFoldDB" id="A0A2G2WIX9"/>
<dbReference type="Proteomes" id="UP000224567">
    <property type="component" value="Unassembled WGS sequence"/>
</dbReference>
<name>A0A2G2WIX9_CAPBA</name>
<evidence type="ECO:0000256" key="5">
    <source>
        <dbReference type="ARBA" id="ARBA00022840"/>
    </source>
</evidence>
<keyword evidence="1" id="KW-0723">Serine/threonine-protein kinase</keyword>
<protein>
    <recommendedName>
        <fullName evidence="6">Protein kinase domain-containing protein</fullName>
    </recommendedName>
</protein>
<dbReference type="PROSITE" id="PS50011">
    <property type="entry name" value="PROTEIN_KINASE_DOM"/>
    <property type="match status" value="1"/>
</dbReference>
<evidence type="ECO:0000313" key="8">
    <source>
        <dbReference type="Proteomes" id="UP000224567"/>
    </source>
</evidence>
<dbReference type="SUPFAM" id="SSF56112">
    <property type="entry name" value="Protein kinase-like (PK-like)"/>
    <property type="match status" value="1"/>
</dbReference>
<dbReference type="InterPro" id="IPR050494">
    <property type="entry name" value="Ser_Thr_dual-spec_kinase"/>
</dbReference>
<dbReference type="PANTHER" id="PTHR24058:SF103">
    <property type="entry name" value="SERINE_THREONINE-PROTEIN KINASE PRP4 HOMOLOG"/>
    <property type="match status" value="1"/>
</dbReference>
<dbReference type="GO" id="GO:0004674">
    <property type="term" value="F:protein serine/threonine kinase activity"/>
    <property type="evidence" value="ECO:0007669"/>
    <property type="project" value="UniProtKB-KW"/>
</dbReference>
<dbReference type="STRING" id="33114.A0A2G2WIX9"/>
<evidence type="ECO:0000256" key="1">
    <source>
        <dbReference type="ARBA" id="ARBA00022527"/>
    </source>
</evidence>
<dbReference type="Pfam" id="PF00069">
    <property type="entry name" value="Pkinase"/>
    <property type="match status" value="1"/>
</dbReference>
<keyword evidence="5" id="KW-0067">ATP-binding</keyword>
<evidence type="ECO:0000259" key="6">
    <source>
        <dbReference type="PROSITE" id="PS50011"/>
    </source>
</evidence>
<reference evidence="8" key="2">
    <citation type="journal article" date="2017" name="J. Anim. Genet.">
        <title>Multiple reference genome sequences of hot pepper reveal the massive evolution of plant disease resistance genes by retroduplication.</title>
        <authorList>
            <person name="Kim S."/>
            <person name="Park J."/>
            <person name="Yeom S.-I."/>
            <person name="Kim Y.-M."/>
            <person name="Seo E."/>
            <person name="Kim K.-T."/>
            <person name="Kim M.-S."/>
            <person name="Lee J.M."/>
            <person name="Cheong K."/>
            <person name="Shin H.-S."/>
            <person name="Kim S.-B."/>
            <person name="Han K."/>
            <person name="Lee J."/>
            <person name="Park M."/>
            <person name="Lee H.-A."/>
            <person name="Lee H.-Y."/>
            <person name="Lee Y."/>
            <person name="Oh S."/>
            <person name="Lee J.H."/>
            <person name="Choi E."/>
            <person name="Choi E."/>
            <person name="Lee S.E."/>
            <person name="Jeon J."/>
            <person name="Kim H."/>
            <person name="Choi G."/>
            <person name="Song H."/>
            <person name="Lee J."/>
            <person name="Lee S.-C."/>
            <person name="Kwon J.-K."/>
            <person name="Lee H.-Y."/>
            <person name="Koo N."/>
            <person name="Hong Y."/>
            <person name="Kim R.W."/>
            <person name="Kang W.-H."/>
            <person name="Huh J.H."/>
            <person name="Kang B.-C."/>
            <person name="Yang T.-J."/>
            <person name="Lee Y.-H."/>
            <person name="Bennetzen J.L."/>
            <person name="Choi D."/>
        </authorList>
    </citation>
    <scope>NUCLEOTIDE SEQUENCE [LARGE SCALE GENOMIC DNA]</scope>
    <source>
        <strain evidence="8">cv. PBC81</strain>
    </source>
</reference>
<comment type="caution">
    <text evidence="7">The sequence shown here is derived from an EMBL/GenBank/DDBJ whole genome shotgun (WGS) entry which is preliminary data.</text>
</comment>
<dbReference type="OrthoDB" id="3967at2759"/>
<keyword evidence="4" id="KW-0418">Kinase</keyword>
<evidence type="ECO:0000313" key="7">
    <source>
        <dbReference type="EMBL" id="PHT45194.1"/>
    </source>
</evidence>
<dbReference type="SMART" id="SM00220">
    <property type="entry name" value="S_TKc"/>
    <property type="match status" value="1"/>
</dbReference>
<dbReference type="Gene3D" id="1.10.510.10">
    <property type="entry name" value="Transferase(Phosphotransferase) domain 1"/>
    <property type="match status" value="2"/>
</dbReference>
<organism evidence="7 8">
    <name type="scientific">Capsicum baccatum</name>
    <name type="common">Peruvian pepper</name>
    <dbReference type="NCBI Taxonomy" id="33114"/>
    <lineage>
        <taxon>Eukaryota</taxon>
        <taxon>Viridiplantae</taxon>
        <taxon>Streptophyta</taxon>
        <taxon>Embryophyta</taxon>
        <taxon>Tracheophyta</taxon>
        <taxon>Spermatophyta</taxon>
        <taxon>Magnoliopsida</taxon>
        <taxon>eudicotyledons</taxon>
        <taxon>Gunneridae</taxon>
        <taxon>Pentapetalae</taxon>
        <taxon>asterids</taxon>
        <taxon>lamiids</taxon>
        <taxon>Solanales</taxon>
        <taxon>Solanaceae</taxon>
        <taxon>Solanoideae</taxon>
        <taxon>Capsiceae</taxon>
        <taxon>Capsicum</taxon>
    </lineage>
</organism>
<evidence type="ECO:0000256" key="3">
    <source>
        <dbReference type="ARBA" id="ARBA00022741"/>
    </source>
</evidence>